<dbReference type="SMART" id="SM00829">
    <property type="entry name" value="PKS_ER"/>
    <property type="match status" value="1"/>
</dbReference>
<dbReference type="EC" id="1.1.1.1" evidence="3"/>
<dbReference type="Pfam" id="PF08240">
    <property type="entry name" value="ADH_N"/>
    <property type="match status" value="1"/>
</dbReference>
<proteinExistence type="predicted"/>
<dbReference type="CDD" id="cd08276">
    <property type="entry name" value="MDR7"/>
    <property type="match status" value="1"/>
</dbReference>
<feature type="domain" description="Enoyl reductase (ER)" evidence="2">
    <location>
        <begin position="10"/>
        <end position="333"/>
    </location>
</feature>
<accession>A0A381IKQ0</accession>
<dbReference type="EMBL" id="UFSM01000002">
    <property type="protein sequence ID" value="SUY28477.1"/>
    <property type="molecule type" value="Genomic_DNA"/>
</dbReference>
<keyword evidence="3" id="KW-0560">Oxidoreductase</keyword>
<dbReference type="PANTHER" id="PTHR45033">
    <property type="match status" value="1"/>
</dbReference>
<dbReference type="InterPro" id="IPR013154">
    <property type="entry name" value="ADH-like_N"/>
</dbReference>
<name>A0A381IKQ0_AMIAI</name>
<dbReference type="PANTHER" id="PTHR45033:SF2">
    <property type="entry name" value="ZINC-TYPE ALCOHOL DEHYDROGENASE-LIKE PROTEIN C1773.06C"/>
    <property type="match status" value="1"/>
</dbReference>
<protein>
    <submittedName>
        <fullName evidence="3">Alcohol dehydrogenase</fullName>
        <ecNumber evidence="3">1.1.1.1</ecNumber>
    </submittedName>
</protein>
<dbReference type="AlphaFoldDB" id="A0A381IKQ0"/>
<organism evidence="3 4">
    <name type="scientific">Aminobacter aminovorans</name>
    <name type="common">Chelatobacter heintzii</name>
    <dbReference type="NCBI Taxonomy" id="83263"/>
    <lineage>
        <taxon>Bacteria</taxon>
        <taxon>Pseudomonadati</taxon>
        <taxon>Pseudomonadota</taxon>
        <taxon>Alphaproteobacteria</taxon>
        <taxon>Hyphomicrobiales</taxon>
        <taxon>Phyllobacteriaceae</taxon>
        <taxon>Aminobacter</taxon>
    </lineage>
</organism>
<dbReference type="InterPro" id="IPR011032">
    <property type="entry name" value="GroES-like_sf"/>
</dbReference>
<dbReference type="Proteomes" id="UP000254701">
    <property type="component" value="Unassembled WGS sequence"/>
</dbReference>
<dbReference type="InterPro" id="IPR013149">
    <property type="entry name" value="ADH-like_C"/>
</dbReference>
<reference evidence="3 4" key="1">
    <citation type="submission" date="2018-06" db="EMBL/GenBank/DDBJ databases">
        <authorList>
            <consortium name="Pathogen Informatics"/>
            <person name="Doyle S."/>
        </authorList>
    </citation>
    <scope>NUCLEOTIDE SEQUENCE [LARGE SCALE GENOMIC DNA]</scope>
    <source>
        <strain evidence="3 4">NCTC10684</strain>
    </source>
</reference>
<dbReference type="Gene3D" id="3.90.180.10">
    <property type="entry name" value="Medium-chain alcohol dehydrogenases, catalytic domain"/>
    <property type="match status" value="1"/>
</dbReference>
<dbReference type="Gene3D" id="3.40.50.720">
    <property type="entry name" value="NAD(P)-binding Rossmann-like Domain"/>
    <property type="match status" value="1"/>
</dbReference>
<dbReference type="GO" id="GO:0004022">
    <property type="term" value="F:alcohol dehydrogenase (NAD+) activity"/>
    <property type="evidence" value="ECO:0007669"/>
    <property type="project" value="UniProtKB-EC"/>
</dbReference>
<dbReference type="SUPFAM" id="SSF51735">
    <property type="entry name" value="NAD(P)-binding Rossmann-fold domains"/>
    <property type="match status" value="1"/>
</dbReference>
<feature type="compositionally biased region" description="Basic and acidic residues" evidence="1">
    <location>
        <begin position="1"/>
        <end position="10"/>
    </location>
</feature>
<dbReference type="InterPro" id="IPR036291">
    <property type="entry name" value="NAD(P)-bd_dom_sf"/>
</dbReference>
<dbReference type="InterPro" id="IPR052711">
    <property type="entry name" value="Zinc_ADH-like"/>
</dbReference>
<evidence type="ECO:0000256" key="1">
    <source>
        <dbReference type="SAM" id="MobiDB-lite"/>
    </source>
</evidence>
<evidence type="ECO:0000313" key="3">
    <source>
        <dbReference type="EMBL" id="SUY28477.1"/>
    </source>
</evidence>
<evidence type="ECO:0000259" key="2">
    <source>
        <dbReference type="SMART" id="SM00829"/>
    </source>
</evidence>
<dbReference type="InterPro" id="IPR020843">
    <property type="entry name" value="ER"/>
</dbReference>
<sequence>MKAYRTDGSGRPDGLSVSEVEAPEPGHGEITVRIKAVSLNYLDLKVIAGSFPGGRTGLVPLSDAAGEVIASGPGVTLFRPGDRVVSTFFPRWLAGPITDEARTAIPGSTVEGVLQEIVRFREEAVVPAPEHLDWEQAATLPCAALTGWQLLTGPRPVLPGEIVLVQGTGGVSLFALQFARAAGARVIATTSSPAKAERLLGMGVEAVVDYRQIPEWSDEIRRLTGGKGADHVIEIGEAGTLQQSIRTATVGAQINLIGRPVGAPPVDPAILMAAMGVTYRRIGVGSRADFLAMNRALSALQLKPPIDRRFGPDEVFEALRYFAGRGQFGKVVVALS</sequence>
<dbReference type="SUPFAM" id="SSF50129">
    <property type="entry name" value="GroES-like"/>
    <property type="match status" value="1"/>
</dbReference>
<dbReference type="Pfam" id="PF00107">
    <property type="entry name" value="ADH_zinc_N"/>
    <property type="match status" value="1"/>
</dbReference>
<evidence type="ECO:0000313" key="4">
    <source>
        <dbReference type="Proteomes" id="UP000254701"/>
    </source>
</evidence>
<gene>
    <name evidence="3" type="primary">adhT_2</name>
    <name evidence="3" type="ORF">NCTC10684_05162</name>
</gene>
<feature type="region of interest" description="Disordered" evidence="1">
    <location>
        <begin position="1"/>
        <end position="24"/>
    </location>
</feature>
<dbReference type="RefSeq" id="WP_165916007.1">
    <property type="nucleotide sequence ID" value="NZ_BAAAVY010000001.1"/>
</dbReference>